<dbReference type="OrthoDB" id="62952at2759"/>
<dbReference type="PANTHER" id="PTHR38790:SF9">
    <property type="entry name" value="F-BOX DOMAIN-CONTAINING PROTEIN"/>
    <property type="match status" value="1"/>
</dbReference>
<organism evidence="1 2">
    <name type="scientific">Passalora fulva</name>
    <name type="common">Tomato leaf mold</name>
    <name type="synonym">Cladosporium fulvum</name>
    <dbReference type="NCBI Taxonomy" id="5499"/>
    <lineage>
        <taxon>Eukaryota</taxon>
        <taxon>Fungi</taxon>
        <taxon>Dikarya</taxon>
        <taxon>Ascomycota</taxon>
        <taxon>Pezizomycotina</taxon>
        <taxon>Dothideomycetes</taxon>
        <taxon>Dothideomycetidae</taxon>
        <taxon>Mycosphaerellales</taxon>
        <taxon>Mycosphaerellaceae</taxon>
        <taxon>Fulvia</taxon>
    </lineage>
</organism>
<dbReference type="KEGG" id="ffu:CLAFUR5_11245"/>
<reference evidence="1" key="2">
    <citation type="journal article" date="2022" name="Microb. Genom.">
        <title>A chromosome-scale genome assembly of the tomato pathogen Cladosporium fulvum reveals a compartmentalized genome architecture and the presence of a dispensable chromosome.</title>
        <authorList>
            <person name="Zaccaron A.Z."/>
            <person name="Chen L.H."/>
            <person name="Samaras A."/>
            <person name="Stergiopoulos I."/>
        </authorList>
    </citation>
    <scope>NUCLEOTIDE SEQUENCE</scope>
    <source>
        <strain evidence="1">Race5_Kim</strain>
    </source>
</reference>
<dbReference type="Proteomes" id="UP000756132">
    <property type="component" value="Chromosome 8"/>
</dbReference>
<protein>
    <submittedName>
        <fullName evidence="1">Uncharacterized protein</fullName>
    </submittedName>
</protein>
<gene>
    <name evidence="1" type="ORF">CLAFUR5_11245</name>
</gene>
<evidence type="ECO:0000313" key="2">
    <source>
        <dbReference type="Proteomes" id="UP000756132"/>
    </source>
</evidence>
<sequence length="204" mass="23995">MAPAQSKPTLLTIPRELRDIIYGYTFTRVVRLRSPELRKQIREQYDTPLDRSKYRDTNAGILLACKQPHDEALSLYYSCSIFLINDARRLRSWALHTKIKSELVHRIKTIRICHRREGWWPFVDRLNRVRSHLEGLHAMSNMIETVAVKIYFGGRLSRSDQNAEANEESYKYDSSDELWVPVGHEAMSAWEQCWDTELASSIYY</sequence>
<keyword evidence="2" id="KW-1185">Reference proteome</keyword>
<name>A0A9Q8PE61_PASFU</name>
<dbReference type="PANTHER" id="PTHR38790">
    <property type="entry name" value="2EXR DOMAIN-CONTAINING PROTEIN-RELATED"/>
    <property type="match status" value="1"/>
</dbReference>
<reference evidence="1" key="1">
    <citation type="submission" date="2021-12" db="EMBL/GenBank/DDBJ databases">
        <authorList>
            <person name="Zaccaron A."/>
            <person name="Stergiopoulos I."/>
        </authorList>
    </citation>
    <scope>NUCLEOTIDE SEQUENCE</scope>
    <source>
        <strain evidence="1">Race5_Kim</strain>
    </source>
</reference>
<dbReference type="RefSeq" id="XP_047765222.1">
    <property type="nucleotide sequence ID" value="XM_047910393.1"/>
</dbReference>
<accession>A0A9Q8PE61</accession>
<dbReference type="EMBL" id="CP090170">
    <property type="protein sequence ID" value="UJO20856.1"/>
    <property type="molecule type" value="Genomic_DNA"/>
</dbReference>
<dbReference type="GeneID" id="71991123"/>
<dbReference type="AlphaFoldDB" id="A0A9Q8PE61"/>
<evidence type="ECO:0000313" key="1">
    <source>
        <dbReference type="EMBL" id="UJO20856.1"/>
    </source>
</evidence>
<proteinExistence type="predicted"/>